<organism evidence="4 5">
    <name type="scientific">Striga hermonthica</name>
    <name type="common">Purple witchweed</name>
    <name type="synonym">Buchnera hermonthica</name>
    <dbReference type="NCBI Taxonomy" id="68872"/>
    <lineage>
        <taxon>Eukaryota</taxon>
        <taxon>Viridiplantae</taxon>
        <taxon>Streptophyta</taxon>
        <taxon>Embryophyta</taxon>
        <taxon>Tracheophyta</taxon>
        <taxon>Spermatophyta</taxon>
        <taxon>Magnoliopsida</taxon>
        <taxon>eudicotyledons</taxon>
        <taxon>Gunneridae</taxon>
        <taxon>Pentapetalae</taxon>
        <taxon>asterids</taxon>
        <taxon>lamiids</taxon>
        <taxon>Lamiales</taxon>
        <taxon>Orobanchaceae</taxon>
        <taxon>Buchnereae</taxon>
        <taxon>Striga</taxon>
    </lineage>
</organism>
<evidence type="ECO:0000256" key="2">
    <source>
        <dbReference type="SAM" id="MobiDB-lite"/>
    </source>
</evidence>
<dbReference type="PROSITE" id="PS50157">
    <property type="entry name" value="ZINC_FINGER_C2H2_2"/>
    <property type="match status" value="2"/>
</dbReference>
<reference evidence="4" key="1">
    <citation type="submission" date="2019-12" db="EMBL/GenBank/DDBJ databases">
        <authorList>
            <person name="Scholes J."/>
        </authorList>
    </citation>
    <scope>NUCLEOTIDE SEQUENCE</scope>
</reference>
<keyword evidence="5" id="KW-1185">Reference proteome</keyword>
<accession>A0A9N7RTE5</accession>
<keyword evidence="1" id="KW-0863">Zinc-finger</keyword>
<evidence type="ECO:0000313" key="4">
    <source>
        <dbReference type="EMBL" id="CAA0843317.1"/>
    </source>
</evidence>
<dbReference type="Gene3D" id="3.30.160.60">
    <property type="entry name" value="Classic Zinc Finger"/>
    <property type="match status" value="1"/>
</dbReference>
<comment type="caution">
    <text evidence="4">The sequence shown here is derived from an EMBL/GenBank/DDBJ whole genome shotgun (WGS) entry which is preliminary data.</text>
</comment>
<dbReference type="InterPro" id="IPR013087">
    <property type="entry name" value="Znf_C2H2_type"/>
</dbReference>
<dbReference type="Proteomes" id="UP001153555">
    <property type="component" value="Unassembled WGS sequence"/>
</dbReference>
<evidence type="ECO:0000259" key="3">
    <source>
        <dbReference type="PROSITE" id="PS50157"/>
    </source>
</evidence>
<dbReference type="PANTHER" id="PTHR37701">
    <property type="entry name" value="METHYL-CPG-BINDING DOMAIN-CONTAINING PROTEIN 8"/>
    <property type="match status" value="1"/>
</dbReference>
<dbReference type="PROSITE" id="PS00028">
    <property type="entry name" value="ZINC_FINGER_C2H2_1"/>
    <property type="match status" value="2"/>
</dbReference>
<keyword evidence="1" id="KW-0479">Metal-binding</keyword>
<feature type="compositionally biased region" description="Polar residues" evidence="2">
    <location>
        <begin position="240"/>
        <end position="255"/>
    </location>
</feature>
<dbReference type="PANTHER" id="PTHR37701:SF17">
    <property type="entry name" value="METHYL BINDING DOMAIN117"/>
    <property type="match status" value="1"/>
</dbReference>
<sequence>MASVIVDTATATTGSGGSLESDSLPVVDLRLLSQSELYSLSLCSSAAFDPRRFDDVVIPTIDRSVFNESAGSRKQTYSRLRLAPPSSSPSAVSARRRTLHLRPASSSFADVNNSDPENAQIVTLLKQLLCFRDMDPGSLFTVKIDYTNGGRAGHKRKRGRPPANGKLESAVAVSADDVDGPSGLHFVSCKEVSSYLLSLQGVQDTATHNSIQYNEIDSDDKLTSRAISDTTIRDGGVKDNPTSQVPSPTLGSASSNHEIHVEIGAGVLLESSVEEILHCNKCNENFKGSDELLRHESSVHSRNRYKNSVRITDGVIIKDGKYECQFCHKIFPERRRYNGHVGAAHVRYQAKTAGESHPEAVDPSSFGSSQVRETTMEESIKSDNAVVSNNALDMCSPCNKHNGHGENEVNGNMRAANESAGVVSETNTCSVPDSSYPAEKCDVGNIDRNCQTTDELKLDREDFVDNGSVFDSFGSHVDQDKGLLVSSQQHSDFGYLTCDGNAENTSTSEPMTSILTVNPEVSKLTMVYEKARVGDDIPSVDETLDLGKCQNGTMLEGNDDVSSPIEMQHVNSSVVWPCDKKENVSVKDDPKALGSLLIETGPQSTSTSMHVALSVQEDLCGNANDKDEVCERKMESPKFDNLQNFADSESTEAFSRTCAGLNYSSVTGSVQDKGIGVYSDFTSAADEQFLTEDRMTRIFDDGSYEPNKELTKGMELGGSGVLEISNEAYALDKIYATTPSSPSKLIDTETTEKTELSLSFVNLHMEPCREYNQVEDGAKFQSVIDKTFAHGYLKEASPFEIGLPPSCFNYRTNEHQTSLHVPNPEGDWNGTRGTSGQDFMVGFENNSQFGGYAKVDGSCGPHLEHMVQGAPCPQIPSSSYFNSRGLISDKEKEGLFSMNNYDIHTDMSSPAGFNPVQYSFMGEQSSSSLPEESKIFSSNVDMKQGLDPGFWLGKDDLTSSAANNINHVTSVCIWCRNVFFQDASQAGNQTGEIGTMCPSCSSRIPATGL</sequence>
<dbReference type="EMBL" id="CACSLK010035018">
    <property type="protein sequence ID" value="CAA0843317.1"/>
    <property type="molecule type" value="Genomic_DNA"/>
</dbReference>
<evidence type="ECO:0000256" key="1">
    <source>
        <dbReference type="PROSITE-ProRule" id="PRU00042"/>
    </source>
</evidence>
<protein>
    <submittedName>
        <fullName evidence="4">Methyl-CpG-binding domain-containing protein 8</fullName>
    </submittedName>
</protein>
<gene>
    <name evidence="4" type="ORF">SHERM_09092</name>
</gene>
<name>A0A9N7RTE5_STRHE</name>
<evidence type="ECO:0000313" key="5">
    <source>
        <dbReference type="Proteomes" id="UP001153555"/>
    </source>
</evidence>
<dbReference type="AlphaFoldDB" id="A0A9N7RTE5"/>
<proteinExistence type="predicted"/>
<keyword evidence="1" id="KW-0862">Zinc</keyword>
<dbReference type="InterPro" id="IPR037472">
    <property type="entry name" value="MBD8"/>
</dbReference>
<feature type="domain" description="C2H2-type" evidence="3">
    <location>
        <begin position="322"/>
        <end position="350"/>
    </location>
</feature>
<dbReference type="SMART" id="SM00355">
    <property type="entry name" value="ZnF_C2H2"/>
    <property type="match status" value="2"/>
</dbReference>
<feature type="region of interest" description="Disordered" evidence="2">
    <location>
        <begin position="230"/>
        <end position="255"/>
    </location>
</feature>
<dbReference type="OrthoDB" id="910869at2759"/>
<dbReference type="GO" id="GO:0008270">
    <property type="term" value="F:zinc ion binding"/>
    <property type="evidence" value="ECO:0007669"/>
    <property type="project" value="UniProtKB-KW"/>
</dbReference>
<feature type="domain" description="C2H2-type" evidence="3">
    <location>
        <begin position="277"/>
        <end position="305"/>
    </location>
</feature>